<dbReference type="Proteomes" id="UP001166402">
    <property type="component" value="Unassembled WGS sequence"/>
</dbReference>
<reference evidence="1" key="1">
    <citation type="submission" date="2021-03" db="EMBL/GenBank/DDBJ databases">
        <title>Genomic Encyclopedia of Type Strains, Phase IV (KMG-IV): sequencing the most valuable type-strain genomes for metagenomic binning, comparative biology and taxonomic classification.</title>
        <authorList>
            <person name="Goeker M."/>
        </authorList>
    </citation>
    <scope>NUCLEOTIDE SEQUENCE</scope>
    <source>
        <strain evidence="1">DSM 101588</strain>
    </source>
</reference>
<name>A0ABS4NAR4_9THEO</name>
<dbReference type="EMBL" id="JAGGLT010000002">
    <property type="protein sequence ID" value="MBP2070749.1"/>
    <property type="molecule type" value="Genomic_DNA"/>
</dbReference>
<sequence>MRTDLKPGDILLILLPKHSPRGHEQEEKDQL</sequence>
<accession>A0ABS4NAR4</accession>
<organism evidence="1 2">
    <name type="scientific">Thermoanaerobacterium butyriciformans</name>
    <dbReference type="NCBI Taxonomy" id="1702242"/>
    <lineage>
        <taxon>Bacteria</taxon>
        <taxon>Bacillati</taxon>
        <taxon>Bacillota</taxon>
        <taxon>Clostridia</taxon>
        <taxon>Thermoanaerobacterales</taxon>
        <taxon>Thermoanaerobacteraceae</taxon>
        <taxon>Thermoanaerobacterium</taxon>
    </lineage>
</organism>
<comment type="caution">
    <text evidence="1">The sequence shown here is derived from an EMBL/GenBank/DDBJ whole genome shotgun (WGS) entry which is preliminary data.</text>
</comment>
<keyword evidence="2" id="KW-1185">Reference proteome</keyword>
<gene>
    <name evidence="1" type="ORF">J2Z80_000247</name>
</gene>
<protein>
    <submittedName>
        <fullName evidence="1">Uncharacterized protein</fullName>
    </submittedName>
</protein>
<evidence type="ECO:0000313" key="1">
    <source>
        <dbReference type="EMBL" id="MBP2070749.1"/>
    </source>
</evidence>
<evidence type="ECO:0000313" key="2">
    <source>
        <dbReference type="Proteomes" id="UP001166402"/>
    </source>
</evidence>
<proteinExistence type="predicted"/>